<dbReference type="InterPro" id="IPR003960">
    <property type="entry name" value="ATPase_AAA_CS"/>
</dbReference>
<evidence type="ECO:0000256" key="10">
    <source>
        <dbReference type="ARBA" id="ARBA00023136"/>
    </source>
</evidence>
<evidence type="ECO:0000256" key="12">
    <source>
        <dbReference type="RuleBase" id="RU003651"/>
    </source>
</evidence>
<dbReference type="OrthoDB" id="10251412at2759"/>
<evidence type="ECO:0000313" key="16">
    <source>
        <dbReference type="Proteomes" id="UP000673691"/>
    </source>
</evidence>
<name>A0A8H7ZPD1_9FUNG</name>
<keyword evidence="7 12" id="KW-0067">ATP-binding</keyword>
<keyword evidence="4 12" id="KW-0547">Nucleotide-binding</keyword>
<evidence type="ECO:0000256" key="4">
    <source>
        <dbReference type="ARBA" id="ARBA00022741"/>
    </source>
</evidence>
<keyword evidence="10" id="KW-0472">Membrane</keyword>
<dbReference type="Gene3D" id="3.40.50.300">
    <property type="entry name" value="P-loop containing nucleotide triphosphate hydrolases"/>
    <property type="match status" value="1"/>
</dbReference>
<feature type="domain" description="BCS1 N-terminal" evidence="14">
    <location>
        <begin position="65"/>
        <end position="210"/>
    </location>
</feature>
<dbReference type="InterPro" id="IPR003959">
    <property type="entry name" value="ATPase_AAA_core"/>
</dbReference>
<dbReference type="GO" id="GO:0034551">
    <property type="term" value="P:mitochondrial respiratory chain complex III assembly"/>
    <property type="evidence" value="ECO:0007669"/>
    <property type="project" value="UniProtKB-ARBA"/>
</dbReference>
<comment type="subcellular location">
    <subcellularLocation>
        <location evidence="1">Mitochondrion inner membrane</location>
        <topology evidence="1">Single-pass membrane protein</topology>
    </subcellularLocation>
</comment>
<comment type="caution">
    <text evidence="15">The sequence shown here is derived from an EMBL/GenBank/DDBJ whole genome shotgun (WGS) entry which is preliminary data.</text>
</comment>
<evidence type="ECO:0000256" key="5">
    <source>
        <dbReference type="ARBA" id="ARBA00022792"/>
    </source>
</evidence>
<dbReference type="InterPro" id="IPR014851">
    <property type="entry name" value="BCS1_N"/>
</dbReference>
<dbReference type="FunFam" id="3.40.50.300:FF:000768">
    <property type="entry name" value="Probable mitochondrial chaperone bcs1"/>
    <property type="match status" value="1"/>
</dbReference>
<dbReference type="InterPro" id="IPR057495">
    <property type="entry name" value="AAA_lid_BCS1"/>
</dbReference>
<feature type="domain" description="AAA+ ATPase" evidence="13">
    <location>
        <begin position="241"/>
        <end position="387"/>
    </location>
</feature>
<evidence type="ECO:0000259" key="13">
    <source>
        <dbReference type="SMART" id="SM00382"/>
    </source>
</evidence>
<dbReference type="AlphaFoldDB" id="A0A8H7ZPD1"/>
<keyword evidence="8" id="KW-1133">Transmembrane helix</keyword>
<dbReference type="Pfam" id="PF25426">
    <property type="entry name" value="AAA_lid_BCS1"/>
    <property type="match status" value="1"/>
</dbReference>
<protein>
    <submittedName>
        <fullName evidence="15">P-loop containing nucleoside triphosphate hydrolase protein</fullName>
    </submittedName>
</protein>
<keyword evidence="3" id="KW-0812">Transmembrane</keyword>
<evidence type="ECO:0000256" key="7">
    <source>
        <dbReference type="ARBA" id="ARBA00022840"/>
    </source>
</evidence>
<evidence type="ECO:0000256" key="6">
    <source>
        <dbReference type="ARBA" id="ARBA00022801"/>
    </source>
</evidence>
<dbReference type="EMBL" id="JAEFCI010010751">
    <property type="protein sequence ID" value="KAG5457031.1"/>
    <property type="molecule type" value="Genomic_DNA"/>
</dbReference>
<dbReference type="GO" id="GO:0005743">
    <property type="term" value="C:mitochondrial inner membrane"/>
    <property type="evidence" value="ECO:0007669"/>
    <property type="project" value="UniProtKB-SubCell"/>
</dbReference>
<proteinExistence type="inferred from homology"/>
<dbReference type="Pfam" id="PF00004">
    <property type="entry name" value="AAA"/>
    <property type="match status" value="1"/>
</dbReference>
<reference evidence="15 16" key="1">
    <citation type="journal article" name="Sci. Rep.">
        <title>Genome-scale phylogenetic analyses confirm Olpidium as the closest living zoosporic fungus to the non-flagellated, terrestrial fungi.</title>
        <authorList>
            <person name="Chang Y."/>
            <person name="Rochon D."/>
            <person name="Sekimoto S."/>
            <person name="Wang Y."/>
            <person name="Chovatia M."/>
            <person name="Sandor L."/>
            <person name="Salamov A."/>
            <person name="Grigoriev I.V."/>
            <person name="Stajich J.E."/>
            <person name="Spatafora J.W."/>
        </authorList>
    </citation>
    <scope>NUCLEOTIDE SEQUENCE [LARGE SCALE GENOMIC DNA]</scope>
    <source>
        <strain evidence="15">S191</strain>
    </source>
</reference>
<evidence type="ECO:0000256" key="1">
    <source>
        <dbReference type="ARBA" id="ARBA00004434"/>
    </source>
</evidence>
<dbReference type="SMART" id="SM01024">
    <property type="entry name" value="BCS1_N"/>
    <property type="match status" value="1"/>
</dbReference>
<keyword evidence="9" id="KW-0496">Mitochondrion</keyword>
<comment type="similarity">
    <text evidence="2">Belongs to the AAA ATPase family. BCS1 subfamily.</text>
</comment>
<keyword evidence="16" id="KW-1185">Reference proteome</keyword>
<dbReference type="GO" id="GO:0016887">
    <property type="term" value="F:ATP hydrolysis activity"/>
    <property type="evidence" value="ECO:0007669"/>
    <property type="project" value="InterPro"/>
</dbReference>
<evidence type="ECO:0000256" key="9">
    <source>
        <dbReference type="ARBA" id="ARBA00023128"/>
    </source>
</evidence>
<evidence type="ECO:0000256" key="8">
    <source>
        <dbReference type="ARBA" id="ARBA00022989"/>
    </source>
</evidence>
<sequence length="447" mass="49047">MTTLSGSPHAAAPAAAADGDAADAAAAGFQQLQHHRAEPPPPPPASSLLAFASDNPYFSAGFGLIGVGAGLSVLRQGVFHAAGFARRRLLVSLEIPSKDKSYSWFLQWMSARGFRSGFSSELSVETSFTQHANGSATANFSLVPGPGTHYFKYNGVWIKVRANPWETVVMTTLSRDRQVFTRLLEEARQAALEKEEGKTVMYTSRPIDSVVLDGDLAQEILRDVRDFLANGKWYNDRGIPYRRGYLLHGPPGSGKSSFIHALAGELGYNICLLNLSERGLTDDRLNHLFSVVPERSLILLEDIDAAFSKREQTDSQGPESARFYTPFSLCNRYQSSVTFSGLLNALDGVAAAEERVIFMTTNYPGKLDAALVRPGRVDFSAHFGYATEAQSRRMFTRFFSGREEEADRFVARLAGRRVTTAQLQGHFVVHRDDPVGALEHVDSIFAT</sequence>
<dbReference type="CDD" id="cd19510">
    <property type="entry name" value="RecA-like_BCS1"/>
    <property type="match status" value="1"/>
</dbReference>
<accession>A0A8H7ZPD1</accession>
<dbReference type="SUPFAM" id="SSF52540">
    <property type="entry name" value="P-loop containing nucleoside triphosphate hydrolases"/>
    <property type="match status" value="1"/>
</dbReference>
<comment type="catalytic activity">
    <reaction evidence="11">
        <text>ATP + H2O = ADP + phosphate + H(+)</text>
        <dbReference type="Rhea" id="RHEA:13065"/>
        <dbReference type="ChEBI" id="CHEBI:15377"/>
        <dbReference type="ChEBI" id="CHEBI:15378"/>
        <dbReference type="ChEBI" id="CHEBI:30616"/>
        <dbReference type="ChEBI" id="CHEBI:43474"/>
        <dbReference type="ChEBI" id="CHEBI:456216"/>
    </reaction>
    <physiologicalReaction direction="left-to-right" evidence="11">
        <dbReference type="Rhea" id="RHEA:13066"/>
    </physiologicalReaction>
</comment>
<gene>
    <name evidence="15" type="ORF">BJ554DRAFT_3068</name>
</gene>
<keyword evidence="5" id="KW-0999">Mitochondrion inner membrane</keyword>
<dbReference type="PANTHER" id="PTHR23070">
    <property type="entry name" value="BCS1 AAA-TYPE ATPASE"/>
    <property type="match status" value="1"/>
</dbReference>
<evidence type="ECO:0000256" key="2">
    <source>
        <dbReference type="ARBA" id="ARBA00007448"/>
    </source>
</evidence>
<dbReference type="InterPro" id="IPR027417">
    <property type="entry name" value="P-loop_NTPase"/>
</dbReference>
<dbReference type="GO" id="GO:0005524">
    <property type="term" value="F:ATP binding"/>
    <property type="evidence" value="ECO:0007669"/>
    <property type="project" value="UniProtKB-KW"/>
</dbReference>
<dbReference type="Pfam" id="PF08740">
    <property type="entry name" value="BCS1_N"/>
    <property type="match status" value="1"/>
</dbReference>
<dbReference type="InterPro" id="IPR003593">
    <property type="entry name" value="AAA+_ATPase"/>
</dbReference>
<evidence type="ECO:0000313" key="15">
    <source>
        <dbReference type="EMBL" id="KAG5457031.1"/>
    </source>
</evidence>
<evidence type="ECO:0000256" key="3">
    <source>
        <dbReference type="ARBA" id="ARBA00022692"/>
    </source>
</evidence>
<dbReference type="PROSITE" id="PS00674">
    <property type="entry name" value="AAA"/>
    <property type="match status" value="1"/>
</dbReference>
<dbReference type="InterPro" id="IPR050747">
    <property type="entry name" value="Mitochondrial_chaperone_BCS1"/>
</dbReference>
<dbReference type="Proteomes" id="UP000673691">
    <property type="component" value="Unassembled WGS sequence"/>
</dbReference>
<evidence type="ECO:0000256" key="11">
    <source>
        <dbReference type="ARBA" id="ARBA00048778"/>
    </source>
</evidence>
<keyword evidence="6 15" id="KW-0378">Hydrolase</keyword>
<dbReference type="SMART" id="SM00382">
    <property type="entry name" value="AAA"/>
    <property type="match status" value="1"/>
</dbReference>
<evidence type="ECO:0000259" key="14">
    <source>
        <dbReference type="SMART" id="SM01024"/>
    </source>
</evidence>
<organism evidence="15 16">
    <name type="scientific">Olpidium bornovanus</name>
    <dbReference type="NCBI Taxonomy" id="278681"/>
    <lineage>
        <taxon>Eukaryota</taxon>
        <taxon>Fungi</taxon>
        <taxon>Fungi incertae sedis</taxon>
        <taxon>Olpidiomycota</taxon>
        <taxon>Olpidiomycotina</taxon>
        <taxon>Olpidiomycetes</taxon>
        <taxon>Olpidiales</taxon>
        <taxon>Olpidiaceae</taxon>
        <taxon>Olpidium</taxon>
    </lineage>
</organism>